<name>A0AAE4G924_9BURK</name>
<comment type="caution">
    <text evidence="1">The sequence shown here is derived from an EMBL/GenBank/DDBJ whole genome shotgun (WGS) entry which is preliminary data.</text>
</comment>
<gene>
    <name evidence="1" type="ORF">RJN63_11850</name>
</gene>
<organism evidence="1">
    <name type="scientific">Herbaspirillum huttiense subsp. nephrolepidis</name>
    <dbReference type="NCBI Taxonomy" id="3075126"/>
    <lineage>
        <taxon>Bacteria</taxon>
        <taxon>Pseudomonadati</taxon>
        <taxon>Pseudomonadota</taxon>
        <taxon>Betaproteobacteria</taxon>
        <taxon>Burkholderiales</taxon>
        <taxon>Oxalobacteraceae</taxon>
        <taxon>Herbaspirillum</taxon>
    </lineage>
</organism>
<sequence>MHQRTEDQKWQPLDRPGLVQAGDKLRFRIGQNEYRERVKEVLNAGTDEEEILYDRQQNFYFVTSMVVLGTSAHKDVEVLKSSPGKNGRVFSANFYRLRDPLRGRGRS</sequence>
<protein>
    <submittedName>
        <fullName evidence="1">Uncharacterized protein</fullName>
    </submittedName>
</protein>
<dbReference type="AlphaFoldDB" id="A0AAE4G924"/>
<accession>A0AAE4G924</accession>
<proteinExistence type="predicted"/>
<reference evidence="1" key="1">
    <citation type="submission" date="2023-02" db="EMBL/GenBank/DDBJ databases">
        <title>Description of Herbaspirillum huttiense subsp. nephrolepsisexaltata and Herbaspirillum huttiense subsp. lycopersicon.</title>
        <authorList>
            <person name="Poudel M."/>
            <person name="Sharma A."/>
            <person name="Goss E."/>
            <person name="Tapia J.H."/>
            <person name="Harmon C.M."/>
            <person name="Jones J.B."/>
        </authorList>
    </citation>
    <scope>NUCLEOTIDE SEQUENCE</scope>
    <source>
        <strain evidence="1">NC40101</strain>
    </source>
</reference>
<dbReference type="EMBL" id="JAVRAA010000005">
    <property type="protein sequence ID" value="MDT0337526.1"/>
    <property type="molecule type" value="Genomic_DNA"/>
</dbReference>
<evidence type="ECO:0000313" key="1">
    <source>
        <dbReference type="EMBL" id="MDT0337526.1"/>
    </source>
</evidence>
<dbReference type="RefSeq" id="WP_284076994.1">
    <property type="nucleotide sequence ID" value="NZ_JAVLSM010000007.1"/>
</dbReference>